<evidence type="ECO:0000313" key="3">
    <source>
        <dbReference type="Proteomes" id="UP000671913"/>
    </source>
</evidence>
<keyword evidence="1" id="KW-1133">Transmembrane helix</keyword>
<dbReference type="RefSeq" id="WP_284680762.1">
    <property type="nucleotide sequence ID" value="NZ_CP060096.1"/>
</dbReference>
<proteinExistence type="predicted"/>
<dbReference type="InterPro" id="IPR012902">
    <property type="entry name" value="N_methyl_site"/>
</dbReference>
<name>A0A975GBC5_9THEO</name>
<sequence length="169" mass="19007">MRRISSRLKDKKGLTLLEVVVASSLAMVLLIVVLEMSWHVWGVFGKSKVHFDETSELRKAIYWVTRDLRSADKNTIVIVDAKGIEPHTLTMKIGTADVVTYKIDSSNNLVRIENNIIQRTIASGIAFDKDEFNFKEEDKVSGTLVTVTFNGVERAKEGKEGLQSCIMVY</sequence>
<protein>
    <recommendedName>
        <fullName evidence="4">Prepilin-type N-terminal cleavage/methylation domain-containing protein</fullName>
    </recommendedName>
</protein>
<reference evidence="2" key="1">
    <citation type="submission" date="2020-08" db="EMBL/GenBank/DDBJ databases">
        <title>Genomic insights into the carbon and energy metabolism of the first obligate autotrophic acetogenic bacterium Aceticella autotrophica gen. nov., sp. nov.</title>
        <authorList>
            <person name="Toshchakov S.V."/>
            <person name="Elcheninov A.G."/>
            <person name="Kublanov I.V."/>
            <person name="Frolov E.N."/>
            <person name="Lebedinsky A.V."/>
        </authorList>
    </citation>
    <scope>NUCLEOTIDE SEQUENCE</scope>
    <source>
        <strain evidence="2">3443-3Ac</strain>
    </source>
</reference>
<dbReference type="AlphaFoldDB" id="A0A975GBC5"/>
<keyword evidence="3" id="KW-1185">Reference proteome</keyword>
<dbReference type="KEGG" id="aaut:ACETAC_04010"/>
<keyword evidence="1" id="KW-0472">Membrane</keyword>
<dbReference type="PROSITE" id="PS00409">
    <property type="entry name" value="PROKAR_NTER_METHYL"/>
    <property type="match status" value="1"/>
</dbReference>
<dbReference type="EMBL" id="CP060096">
    <property type="protein sequence ID" value="QSZ28031.1"/>
    <property type="molecule type" value="Genomic_DNA"/>
</dbReference>
<accession>A0A975GBC5</accession>
<evidence type="ECO:0000256" key="1">
    <source>
        <dbReference type="SAM" id="Phobius"/>
    </source>
</evidence>
<organism evidence="2 3">
    <name type="scientific">Aceticella autotrophica</name>
    <dbReference type="NCBI Taxonomy" id="2755338"/>
    <lineage>
        <taxon>Bacteria</taxon>
        <taxon>Bacillati</taxon>
        <taxon>Bacillota</taxon>
        <taxon>Clostridia</taxon>
        <taxon>Thermoanaerobacterales</taxon>
        <taxon>Thermoanaerobacteraceae</taxon>
        <taxon>Aceticella</taxon>
    </lineage>
</organism>
<evidence type="ECO:0000313" key="2">
    <source>
        <dbReference type="EMBL" id="QSZ28031.1"/>
    </source>
</evidence>
<gene>
    <name evidence="2" type="ORF">ACETAC_04010</name>
</gene>
<feature type="transmembrane region" description="Helical" evidence="1">
    <location>
        <begin position="20"/>
        <end position="41"/>
    </location>
</feature>
<evidence type="ECO:0008006" key="4">
    <source>
        <dbReference type="Google" id="ProtNLM"/>
    </source>
</evidence>
<dbReference type="Proteomes" id="UP000671913">
    <property type="component" value="Chromosome"/>
</dbReference>
<keyword evidence="1" id="KW-0812">Transmembrane</keyword>